<sequence>MLIAQLTDTHIRPEGARAYGRVDTARHMEAAVAHLLALDPRPDVVVVTGDLTDFDLPEEYARFRALAAPLPMPVLPIPGNHDSSAGLLAAFPEVAARTDGTRANYVEDGFALRLVMLDTSVASAPHGELGAAGLAFLDAALAQAPDRPTLICGHHPPFLTGIAHMDAQNLRDGAALEAIIRRHPQVVGLVCGHVHRAITTTFAGIAATIAPAPAHVVSLDLSPDGPATFHMEPPALALHLWTGGRLVSHVSQIGAYPGPFPFFDDAGRAIVAVA</sequence>
<protein>
    <submittedName>
        <fullName evidence="6">Phosphodiesterase</fullName>
    </submittedName>
</protein>
<feature type="domain" description="Calcineurin-like phosphoesterase" evidence="5">
    <location>
        <begin position="1"/>
        <end position="196"/>
    </location>
</feature>
<dbReference type="OrthoDB" id="651281at2"/>
<keyword evidence="3" id="KW-0408">Iron</keyword>
<dbReference type="Gene3D" id="3.30.750.180">
    <property type="entry name" value="GpdQ, beta-strand dimerisation domain"/>
    <property type="match status" value="1"/>
</dbReference>
<dbReference type="PANTHER" id="PTHR42988:SF2">
    <property type="entry name" value="CYCLIC NUCLEOTIDE PHOSPHODIESTERASE CBUA0032-RELATED"/>
    <property type="match status" value="1"/>
</dbReference>
<gene>
    <name evidence="6" type="ORF">D9R14_02170</name>
</gene>
<dbReference type="GO" id="GO:0004112">
    <property type="term" value="F:cyclic-nucleotide phosphodiesterase activity"/>
    <property type="evidence" value="ECO:0007669"/>
    <property type="project" value="InterPro"/>
</dbReference>
<dbReference type="InterPro" id="IPR004843">
    <property type="entry name" value="Calcineurin-like_PHP"/>
</dbReference>
<dbReference type="InterPro" id="IPR029052">
    <property type="entry name" value="Metallo-depent_PP-like"/>
</dbReference>
<comment type="caution">
    <text evidence="6">The sequence shown here is derived from an EMBL/GenBank/DDBJ whole genome shotgun (WGS) entry which is preliminary data.</text>
</comment>
<organism evidence="6 7">
    <name type="scientific">Xanthobacter tagetidis</name>
    <dbReference type="NCBI Taxonomy" id="60216"/>
    <lineage>
        <taxon>Bacteria</taxon>
        <taxon>Pseudomonadati</taxon>
        <taxon>Pseudomonadota</taxon>
        <taxon>Alphaproteobacteria</taxon>
        <taxon>Hyphomicrobiales</taxon>
        <taxon>Xanthobacteraceae</taxon>
        <taxon>Xanthobacter</taxon>
    </lineage>
</organism>
<comment type="similarity">
    <text evidence="4">Belongs to the cyclic nucleotide phosphodiesterase class-III family.</text>
</comment>
<dbReference type="CDD" id="cd07402">
    <property type="entry name" value="MPP_GpdQ"/>
    <property type="match status" value="1"/>
</dbReference>
<dbReference type="GO" id="GO:0046872">
    <property type="term" value="F:metal ion binding"/>
    <property type="evidence" value="ECO:0007669"/>
    <property type="project" value="UniProtKB-KW"/>
</dbReference>
<dbReference type="EMBL" id="RCTF01000001">
    <property type="protein sequence ID" value="RLP81985.1"/>
    <property type="molecule type" value="Genomic_DNA"/>
</dbReference>
<evidence type="ECO:0000313" key="7">
    <source>
        <dbReference type="Proteomes" id="UP000269692"/>
    </source>
</evidence>
<name>A0A3L7APU1_9HYPH</name>
<dbReference type="RefSeq" id="WP_121621799.1">
    <property type="nucleotide sequence ID" value="NZ_JACIIW010000004.1"/>
</dbReference>
<evidence type="ECO:0000256" key="2">
    <source>
        <dbReference type="ARBA" id="ARBA00022801"/>
    </source>
</evidence>
<dbReference type="InterPro" id="IPR050884">
    <property type="entry name" value="CNP_phosphodiesterase-III"/>
</dbReference>
<evidence type="ECO:0000256" key="3">
    <source>
        <dbReference type="ARBA" id="ARBA00023004"/>
    </source>
</evidence>
<dbReference type="Gene3D" id="3.60.21.40">
    <property type="entry name" value="GpdQ, catalytic alpha/beta sandwich domain"/>
    <property type="match status" value="1"/>
</dbReference>
<evidence type="ECO:0000256" key="1">
    <source>
        <dbReference type="ARBA" id="ARBA00022723"/>
    </source>
</evidence>
<dbReference type="Proteomes" id="UP000269692">
    <property type="component" value="Unassembled WGS sequence"/>
</dbReference>
<dbReference type="AlphaFoldDB" id="A0A3L7APU1"/>
<keyword evidence="1" id="KW-0479">Metal-binding</keyword>
<evidence type="ECO:0000259" key="5">
    <source>
        <dbReference type="Pfam" id="PF00149"/>
    </source>
</evidence>
<evidence type="ECO:0000256" key="4">
    <source>
        <dbReference type="ARBA" id="ARBA00025742"/>
    </source>
</evidence>
<accession>A0A3L7APU1</accession>
<evidence type="ECO:0000313" key="6">
    <source>
        <dbReference type="EMBL" id="RLP81985.1"/>
    </source>
</evidence>
<keyword evidence="7" id="KW-1185">Reference proteome</keyword>
<dbReference type="Pfam" id="PF00149">
    <property type="entry name" value="Metallophos"/>
    <property type="match status" value="1"/>
</dbReference>
<dbReference type="InterPro" id="IPR042281">
    <property type="entry name" value="GpdQ_beta-strand"/>
</dbReference>
<dbReference type="PANTHER" id="PTHR42988">
    <property type="entry name" value="PHOSPHOHYDROLASE"/>
    <property type="match status" value="1"/>
</dbReference>
<dbReference type="InterPro" id="IPR026575">
    <property type="entry name" value="GpdQ/CpdA-like"/>
</dbReference>
<keyword evidence="2" id="KW-0378">Hydrolase</keyword>
<proteinExistence type="inferred from homology"/>
<dbReference type="InterPro" id="IPR042283">
    <property type="entry name" value="GpdQ_catalytic"/>
</dbReference>
<reference evidence="6 7" key="1">
    <citation type="submission" date="2018-10" db="EMBL/GenBank/DDBJ databases">
        <title>Xanthobacter tagetidis genome sequencing and assembly.</title>
        <authorList>
            <person name="Maclea K.S."/>
            <person name="Goen A.E."/>
            <person name="Fatima S.A."/>
        </authorList>
    </citation>
    <scope>NUCLEOTIDE SEQUENCE [LARGE SCALE GENOMIC DNA]</scope>
    <source>
        <strain evidence="6 7">ATCC 700314</strain>
    </source>
</reference>
<dbReference type="SUPFAM" id="SSF56300">
    <property type="entry name" value="Metallo-dependent phosphatases"/>
    <property type="match status" value="1"/>
</dbReference>